<dbReference type="GO" id="GO:0019305">
    <property type="term" value="P:dTDP-rhamnose biosynthetic process"/>
    <property type="evidence" value="ECO:0007669"/>
    <property type="project" value="UniProtKB-UniPathway"/>
</dbReference>
<evidence type="ECO:0000313" key="4">
    <source>
        <dbReference type="EMBL" id="NMB91495.1"/>
    </source>
</evidence>
<dbReference type="Pfam" id="PF04321">
    <property type="entry name" value="RmlD_sub_bind"/>
    <property type="match status" value="1"/>
</dbReference>
<dbReference type="InterPro" id="IPR029903">
    <property type="entry name" value="RmlD-like-bd"/>
</dbReference>
<keyword evidence="2" id="KW-0521">NADP</keyword>
<gene>
    <name evidence="4" type="ORF">GYA37_01445</name>
</gene>
<dbReference type="PANTHER" id="PTHR10491:SF4">
    <property type="entry name" value="METHIONINE ADENOSYLTRANSFERASE 2 SUBUNIT BETA"/>
    <property type="match status" value="1"/>
</dbReference>
<dbReference type="EC" id="1.1.1.133" evidence="2"/>
<dbReference type="AlphaFoldDB" id="A0A7X9E6M4"/>
<evidence type="ECO:0000256" key="2">
    <source>
        <dbReference type="RuleBase" id="RU364082"/>
    </source>
</evidence>
<comment type="function">
    <text evidence="2">Catalyzes the reduction of dTDP-6-deoxy-L-lyxo-4-hexulose to yield dTDP-L-rhamnose.</text>
</comment>
<accession>A0A7X9E6M4</accession>
<dbReference type="InterPro" id="IPR036291">
    <property type="entry name" value="NAD(P)-bd_dom_sf"/>
</dbReference>
<evidence type="ECO:0000259" key="3">
    <source>
        <dbReference type="Pfam" id="PF04321"/>
    </source>
</evidence>
<organism evidence="4 5">
    <name type="scientific">candidate division WWE3 bacterium</name>
    <dbReference type="NCBI Taxonomy" id="2053526"/>
    <lineage>
        <taxon>Bacteria</taxon>
        <taxon>Katanobacteria</taxon>
    </lineage>
</organism>
<comment type="similarity">
    <text evidence="1 2">Belongs to the dTDP-4-dehydrorhamnose reductase family.</text>
</comment>
<dbReference type="SUPFAM" id="SSF51735">
    <property type="entry name" value="NAD(P)-binding Rossmann-fold domains"/>
    <property type="match status" value="1"/>
</dbReference>
<reference evidence="4 5" key="1">
    <citation type="journal article" date="2020" name="Biotechnol. Biofuels">
        <title>New insights from the biogas microbiome by comprehensive genome-resolved metagenomics of nearly 1600 species originating from multiple anaerobic digesters.</title>
        <authorList>
            <person name="Campanaro S."/>
            <person name="Treu L."/>
            <person name="Rodriguez-R L.M."/>
            <person name="Kovalovszki A."/>
            <person name="Ziels R.M."/>
            <person name="Maus I."/>
            <person name="Zhu X."/>
            <person name="Kougias P.G."/>
            <person name="Basile A."/>
            <person name="Luo G."/>
            <person name="Schluter A."/>
            <person name="Konstantinidis K.T."/>
            <person name="Angelidaki I."/>
        </authorList>
    </citation>
    <scope>NUCLEOTIDE SEQUENCE [LARGE SCALE GENOMIC DNA]</scope>
    <source>
        <strain evidence="4">AS27yjCOA_202</strain>
    </source>
</reference>
<dbReference type="Proteomes" id="UP000590542">
    <property type="component" value="Unassembled WGS sequence"/>
</dbReference>
<name>A0A7X9E6M4_UNCKA</name>
<dbReference type="EMBL" id="JAAZNV010000006">
    <property type="protein sequence ID" value="NMB91495.1"/>
    <property type="molecule type" value="Genomic_DNA"/>
</dbReference>
<proteinExistence type="inferred from homology"/>
<keyword evidence="2" id="KW-0560">Oxidoreductase</keyword>
<dbReference type="InterPro" id="IPR005913">
    <property type="entry name" value="dTDP_dehydrorham_reduct"/>
</dbReference>
<dbReference type="PANTHER" id="PTHR10491">
    <property type="entry name" value="DTDP-4-DEHYDRORHAMNOSE REDUCTASE"/>
    <property type="match status" value="1"/>
</dbReference>
<dbReference type="UniPathway" id="UPA00124"/>
<dbReference type="CDD" id="cd05254">
    <property type="entry name" value="dTDP_HR_like_SDR_e"/>
    <property type="match status" value="1"/>
</dbReference>
<evidence type="ECO:0000313" key="5">
    <source>
        <dbReference type="Proteomes" id="UP000590542"/>
    </source>
</evidence>
<dbReference type="Gene3D" id="3.40.50.720">
    <property type="entry name" value="NAD(P)-binding Rossmann-like Domain"/>
    <property type="match status" value="1"/>
</dbReference>
<comment type="caution">
    <text evidence="4">The sequence shown here is derived from an EMBL/GenBank/DDBJ whole genome shotgun (WGS) entry which is preliminary data.</text>
</comment>
<protein>
    <recommendedName>
        <fullName evidence="2">dTDP-4-dehydrorhamnose reductase</fullName>
        <ecNumber evidence="2">1.1.1.133</ecNumber>
    </recommendedName>
</protein>
<feature type="domain" description="RmlD-like substrate binding" evidence="3">
    <location>
        <begin position="1"/>
        <end position="293"/>
    </location>
</feature>
<evidence type="ECO:0000256" key="1">
    <source>
        <dbReference type="ARBA" id="ARBA00010944"/>
    </source>
</evidence>
<comment type="pathway">
    <text evidence="2">Carbohydrate biosynthesis; dTDP-L-rhamnose biosynthesis.</text>
</comment>
<dbReference type="Gene3D" id="3.90.25.10">
    <property type="entry name" value="UDP-galactose 4-epimerase, domain 1"/>
    <property type="match status" value="1"/>
</dbReference>
<sequence length="298" mass="34242">MKVLITGSSGLVGSRYLELSLEVLTILDPTELELNITDKKAVESYIQTYKPNLIIHFAAVTDVKKSETERGNTDALTWRVNVEGTKNLVNVARTNNIRFIHISTDLVFPGTEKREEYYDENSTPEDNANKLSWYGYTKLKAEEMVKTLTQYTIIRIAYPYRAKYEKKVDFARLFLQMYDSNTMYPLFSDNTICPTFIDELCEVINIIIKTEKEGVFHVTSTNSTSHYEFAKYIIGKTGRDTNKIEAASMSEFIKTSKIPRALYSTLRNDITQRSLGIKLKTWQESANSFLYQLKTPGY</sequence>
<dbReference type="GO" id="GO:0008831">
    <property type="term" value="F:dTDP-4-dehydrorhamnose reductase activity"/>
    <property type="evidence" value="ECO:0007669"/>
    <property type="project" value="UniProtKB-EC"/>
</dbReference>